<keyword evidence="1" id="KW-0732">Signal</keyword>
<keyword evidence="3" id="KW-1185">Reference proteome</keyword>
<feature type="signal peptide" evidence="1">
    <location>
        <begin position="1"/>
        <end position="19"/>
    </location>
</feature>
<dbReference type="Proteomes" id="UP001583177">
    <property type="component" value="Unassembled WGS sequence"/>
</dbReference>
<protein>
    <submittedName>
        <fullName evidence="2">Uncharacterized protein</fullName>
    </submittedName>
</protein>
<sequence length="105" mass="10495">MSYSWGLIFFAALVGITSAAPSLLPRQAATTQLTFSGAGASFSVNAPVDGSNVALNNTLAVDFIAQAGTASCSFEGVDGVKLTVLGANSGATIAPPQTIVRATCQ</sequence>
<gene>
    <name evidence="2" type="ORF">Daus18300_009034</name>
</gene>
<evidence type="ECO:0000313" key="2">
    <source>
        <dbReference type="EMBL" id="KAL1860691.1"/>
    </source>
</evidence>
<comment type="caution">
    <text evidence="2">The sequence shown here is derived from an EMBL/GenBank/DDBJ whole genome shotgun (WGS) entry which is preliminary data.</text>
</comment>
<name>A0ABR3WFQ7_9PEZI</name>
<reference evidence="2 3" key="1">
    <citation type="journal article" date="2024" name="IMA Fungus">
        <title>IMA Genome - F19 : A genome assembly and annotation guide to empower mycologists, including annotated draft genome sequences of Ceratocystis pirilliformis, Diaporthe australafricana, Fusarium ophioides, Paecilomyces lecythidis, and Sporothrix stenoceras.</title>
        <authorList>
            <person name="Aylward J."/>
            <person name="Wilson A.M."/>
            <person name="Visagie C.M."/>
            <person name="Spraker J."/>
            <person name="Barnes I."/>
            <person name="Buitendag C."/>
            <person name="Ceriani C."/>
            <person name="Del Mar Angel L."/>
            <person name="du Plessis D."/>
            <person name="Fuchs T."/>
            <person name="Gasser K."/>
            <person name="Kramer D."/>
            <person name="Li W."/>
            <person name="Munsamy K."/>
            <person name="Piso A."/>
            <person name="Price J.L."/>
            <person name="Sonnekus B."/>
            <person name="Thomas C."/>
            <person name="van der Nest A."/>
            <person name="van Dijk A."/>
            <person name="van Heerden A."/>
            <person name="van Vuuren N."/>
            <person name="Yilmaz N."/>
            <person name="Duong T.A."/>
            <person name="van der Merwe N.A."/>
            <person name="Wingfield M.J."/>
            <person name="Wingfield B.D."/>
        </authorList>
    </citation>
    <scope>NUCLEOTIDE SEQUENCE [LARGE SCALE GENOMIC DNA]</scope>
    <source>
        <strain evidence="2 3">CMW 18300</strain>
    </source>
</reference>
<evidence type="ECO:0000313" key="3">
    <source>
        <dbReference type="Proteomes" id="UP001583177"/>
    </source>
</evidence>
<accession>A0ABR3WFQ7</accession>
<organism evidence="2 3">
    <name type="scientific">Diaporthe australafricana</name>
    <dbReference type="NCBI Taxonomy" id="127596"/>
    <lineage>
        <taxon>Eukaryota</taxon>
        <taxon>Fungi</taxon>
        <taxon>Dikarya</taxon>
        <taxon>Ascomycota</taxon>
        <taxon>Pezizomycotina</taxon>
        <taxon>Sordariomycetes</taxon>
        <taxon>Sordariomycetidae</taxon>
        <taxon>Diaporthales</taxon>
        <taxon>Diaporthaceae</taxon>
        <taxon>Diaporthe</taxon>
    </lineage>
</organism>
<evidence type="ECO:0000256" key="1">
    <source>
        <dbReference type="SAM" id="SignalP"/>
    </source>
</evidence>
<dbReference type="EMBL" id="JAWRVE010000089">
    <property type="protein sequence ID" value="KAL1860691.1"/>
    <property type="molecule type" value="Genomic_DNA"/>
</dbReference>
<proteinExistence type="predicted"/>
<feature type="chain" id="PRO_5046386933" evidence="1">
    <location>
        <begin position="20"/>
        <end position="105"/>
    </location>
</feature>